<dbReference type="Proteomes" id="UP000887013">
    <property type="component" value="Unassembled WGS sequence"/>
</dbReference>
<keyword evidence="2" id="KW-1185">Reference proteome</keyword>
<proteinExistence type="predicted"/>
<dbReference type="OrthoDB" id="10614998at2759"/>
<accession>A0A8X6JP89</accession>
<dbReference type="EMBL" id="BMAW01045248">
    <property type="protein sequence ID" value="GFS48725.1"/>
    <property type="molecule type" value="Genomic_DNA"/>
</dbReference>
<organism evidence="1 2">
    <name type="scientific">Nephila pilipes</name>
    <name type="common">Giant wood spider</name>
    <name type="synonym">Nephila maculata</name>
    <dbReference type="NCBI Taxonomy" id="299642"/>
    <lineage>
        <taxon>Eukaryota</taxon>
        <taxon>Metazoa</taxon>
        <taxon>Ecdysozoa</taxon>
        <taxon>Arthropoda</taxon>
        <taxon>Chelicerata</taxon>
        <taxon>Arachnida</taxon>
        <taxon>Araneae</taxon>
        <taxon>Araneomorphae</taxon>
        <taxon>Entelegynae</taxon>
        <taxon>Araneoidea</taxon>
        <taxon>Nephilidae</taxon>
        <taxon>Nephila</taxon>
    </lineage>
</organism>
<evidence type="ECO:0000313" key="1">
    <source>
        <dbReference type="EMBL" id="GFS48725.1"/>
    </source>
</evidence>
<comment type="caution">
    <text evidence="1">The sequence shown here is derived from an EMBL/GenBank/DDBJ whole genome shotgun (WGS) entry which is preliminary data.</text>
</comment>
<sequence length="105" mass="11566">MTRDLRAKNPPCLLASSSLCVSETASCLGDASRSVQWGRRTFLFLVQDAIEYCTGTGSLALTQASQKFNWILVNIGRPVRKWNVKNKEFGLEKGGGWNLSLGSKE</sequence>
<gene>
    <name evidence="1" type="ORF">NPIL_560271</name>
</gene>
<name>A0A8X6JP89_NEPPI</name>
<protein>
    <submittedName>
        <fullName evidence="1">Uncharacterized protein</fullName>
    </submittedName>
</protein>
<reference evidence="1" key="1">
    <citation type="submission" date="2020-08" db="EMBL/GenBank/DDBJ databases">
        <title>Multicomponent nature underlies the extraordinary mechanical properties of spider dragline silk.</title>
        <authorList>
            <person name="Kono N."/>
            <person name="Nakamura H."/>
            <person name="Mori M."/>
            <person name="Yoshida Y."/>
            <person name="Ohtoshi R."/>
            <person name="Malay A.D."/>
            <person name="Moran D.A.P."/>
            <person name="Tomita M."/>
            <person name="Numata K."/>
            <person name="Arakawa K."/>
        </authorList>
    </citation>
    <scope>NUCLEOTIDE SEQUENCE</scope>
</reference>
<dbReference type="AlphaFoldDB" id="A0A8X6JP89"/>
<evidence type="ECO:0000313" key="2">
    <source>
        <dbReference type="Proteomes" id="UP000887013"/>
    </source>
</evidence>